<evidence type="ECO:0000313" key="5">
    <source>
        <dbReference type="Proteomes" id="UP000016922"/>
    </source>
</evidence>
<accession>S3CGP0</accession>
<dbReference type="SMART" id="SM00248">
    <property type="entry name" value="ANK"/>
    <property type="match status" value="2"/>
</dbReference>
<dbReference type="Proteomes" id="UP000016922">
    <property type="component" value="Unassembled WGS sequence"/>
</dbReference>
<feature type="domain" description="Clr5" evidence="3">
    <location>
        <begin position="122"/>
        <end position="168"/>
    </location>
</feature>
<dbReference type="STRING" id="1116229.S3CGP0"/>
<sequence>MEELPPIASLQTSLAPPSLPLESGLTGHDGTGTDWIDSNCTDYIDALLPPQISQEPLMLCPTENGIPLDIKMLDQGSSSVSPNMRSPKGQVVRPVVNNFLTERCSISKLTQKRAPKAPTISAKKWELHRDRIRQLYVTQKKTIKEVRDVMNKELGLPATIRQYKVQIQRMNIIRNTKSNECRAVVKHVRYRATRMSKTTGYIRVRGHDIDKEKLSRWSKEYLKDKSTSRSNTPSSLPSFISLHTKSVSEGLDQLSLIGLKDRYIADDTTSRRTITDSLVQRLLRYRESPNHIIQSQTAREIFNDLQQVLRDDYFTSHPAEKDWNPRVLEDVMQVRNLMNVTQKLTIADNLRDTSNLLPVLDSDNTESDLSELSSRHASWITPYGRVQASFWSVSKERTPNNGMNALMKTANEVFAAKLSIVQNDMVSSPFRLVFDFSPRHDPAITLAYQPLVPSDSVVFKVARYGEVSRLIELFQKRKATLKDHDEEGRSLLHYAVIEPNLDMCRFLLYKRADANEIGPESNRYLGPMNMLRTSNEPRDIETQKHAGCLLLLLEAGADLSLTMNFGERIWETAFMYSVSSYPLGIVKRMVDYGRPFIKSNGIYTSVDGECSALSILANRCGYYLSDSIDIVDKAILLLKHKADVSWRDREGNTVLHTVLRSVRLHERMAKTDAQLQSSQQLHNWQLSLEAPKDLLMAFITAGADVYSINNHGETLFMTASNYGREREWSEALESCGFEPEEIWTLGAIYPPAFELQAPTLPFEKYCQLRQQGQFCEGSRQDQTEYDDNQGQTEQVNACEEHDSSSDKPQPVGAVVNQEVHQFGIGVDNANEGWVPGNLNYENWLDNGLNYMNSYKFA</sequence>
<dbReference type="SUPFAM" id="SSF48403">
    <property type="entry name" value="Ankyrin repeat"/>
    <property type="match status" value="1"/>
</dbReference>
<dbReference type="EMBL" id="KE145373">
    <property type="protein sequence ID" value="EPE24439.1"/>
    <property type="molecule type" value="Genomic_DNA"/>
</dbReference>
<dbReference type="HOGENOM" id="CLU_333457_0_0_1"/>
<evidence type="ECO:0000256" key="2">
    <source>
        <dbReference type="SAM" id="MobiDB-lite"/>
    </source>
</evidence>
<dbReference type="InterPro" id="IPR025676">
    <property type="entry name" value="Clr5_dom"/>
</dbReference>
<feature type="repeat" description="ANK" evidence="1">
    <location>
        <begin position="487"/>
        <end position="519"/>
    </location>
</feature>
<evidence type="ECO:0000256" key="1">
    <source>
        <dbReference type="PROSITE-ProRule" id="PRU00023"/>
    </source>
</evidence>
<dbReference type="PANTHER" id="PTHR38788:SF3">
    <property type="entry name" value="CLR5 DOMAIN-CONTAINING PROTEIN"/>
    <property type="match status" value="1"/>
</dbReference>
<evidence type="ECO:0000313" key="4">
    <source>
        <dbReference type="EMBL" id="EPE24439.1"/>
    </source>
</evidence>
<dbReference type="PANTHER" id="PTHR38788">
    <property type="entry name" value="CLR5 DOMAIN-CONTAINING PROTEIN"/>
    <property type="match status" value="1"/>
</dbReference>
<name>S3CGP0_GLAL2</name>
<dbReference type="KEGG" id="glz:GLAREA_08291"/>
<feature type="region of interest" description="Disordered" evidence="2">
    <location>
        <begin position="1"/>
        <end position="26"/>
    </location>
</feature>
<evidence type="ECO:0000259" key="3">
    <source>
        <dbReference type="Pfam" id="PF14420"/>
    </source>
</evidence>
<proteinExistence type="predicted"/>
<feature type="region of interest" description="Disordered" evidence="2">
    <location>
        <begin position="777"/>
        <end position="810"/>
    </location>
</feature>
<protein>
    <submittedName>
        <fullName evidence="4">Ankyrin repeat-containing protein</fullName>
    </submittedName>
</protein>
<dbReference type="GeneID" id="19467340"/>
<dbReference type="InterPro" id="IPR036770">
    <property type="entry name" value="Ankyrin_rpt-contain_sf"/>
</dbReference>
<dbReference type="AlphaFoldDB" id="S3CGP0"/>
<dbReference type="Pfam" id="PF14420">
    <property type="entry name" value="Clr5"/>
    <property type="match status" value="1"/>
</dbReference>
<dbReference type="Gene3D" id="1.25.40.20">
    <property type="entry name" value="Ankyrin repeat-containing domain"/>
    <property type="match status" value="2"/>
</dbReference>
<gene>
    <name evidence="4" type="ORF">GLAREA_08291</name>
</gene>
<dbReference type="RefSeq" id="XP_008088527.1">
    <property type="nucleotide sequence ID" value="XM_008090336.1"/>
</dbReference>
<dbReference type="PROSITE" id="PS50297">
    <property type="entry name" value="ANK_REP_REGION"/>
    <property type="match status" value="1"/>
</dbReference>
<dbReference type="PROSITE" id="PS50088">
    <property type="entry name" value="ANK_REPEAT"/>
    <property type="match status" value="1"/>
</dbReference>
<keyword evidence="1" id="KW-0040">ANK repeat</keyword>
<reference evidence="4 5" key="1">
    <citation type="journal article" date="2013" name="BMC Genomics">
        <title>Genomics-driven discovery of the pneumocandin biosynthetic gene cluster in the fungus Glarea lozoyensis.</title>
        <authorList>
            <person name="Chen L."/>
            <person name="Yue Q."/>
            <person name="Zhang X."/>
            <person name="Xiang M."/>
            <person name="Wang C."/>
            <person name="Li S."/>
            <person name="Che Y."/>
            <person name="Ortiz-Lopez F.J."/>
            <person name="Bills G.F."/>
            <person name="Liu X."/>
            <person name="An Z."/>
        </authorList>
    </citation>
    <scope>NUCLEOTIDE SEQUENCE [LARGE SCALE GENOMIC DNA]</scope>
    <source>
        <strain evidence="5">ATCC 20868 / MF5171</strain>
    </source>
</reference>
<keyword evidence="5" id="KW-1185">Reference proteome</keyword>
<dbReference type="OrthoDB" id="539213at2759"/>
<dbReference type="Pfam" id="PF00023">
    <property type="entry name" value="Ank"/>
    <property type="match status" value="1"/>
</dbReference>
<organism evidence="4 5">
    <name type="scientific">Glarea lozoyensis (strain ATCC 20868 / MF5171)</name>
    <dbReference type="NCBI Taxonomy" id="1116229"/>
    <lineage>
        <taxon>Eukaryota</taxon>
        <taxon>Fungi</taxon>
        <taxon>Dikarya</taxon>
        <taxon>Ascomycota</taxon>
        <taxon>Pezizomycotina</taxon>
        <taxon>Leotiomycetes</taxon>
        <taxon>Helotiales</taxon>
        <taxon>Helotiaceae</taxon>
        <taxon>Glarea</taxon>
    </lineage>
</organism>
<dbReference type="OMA" id="TTVHERE"/>
<dbReference type="InterPro" id="IPR002110">
    <property type="entry name" value="Ankyrin_rpt"/>
</dbReference>